<evidence type="ECO:0000256" key="1">
    <source>
        <dbReference type="ARBA" id="ARBA00004141"/>
    </source>
</evidence>
<dbReference type="Pfam" id="PF03073">
    <property type="entry name" value="TspO_MBR"/>
    <property type="match status" value="1"/>
</dbReference>
<dbReference type="OrthoDB" id="9795496at2"/>
<dbReference type="Gene3D" id="1.20.1260.100">
    <property type="entry name" value="TspO/MBR protein"/>
    <property type="match status" value="1"/>
</dbReference>
<sequence length="161" mass="17943">MNLLFFFIFLASCLTAGMTGAVFKPGNWYDSLNKPEWTPPNWVFPTAWTTLYILMSISAALVAAKAGENPDVGLALAVWGLQIGFNTLWTPIFFGLHRLAAGMVVLVGLWLSVFAMTVLFWQIDWVAGVLLLPYVAWTTIAGALNWSVWRRNPHEPVVQLD</sequence>
<dbReference type="RefSeq" id="WP_076484825.1">
    <property type="nucleotide sequence ID" value="NZ_FTOG01000006.1"/>
</dbReference>
<keyword evidence="4 6" id="KW-1133">Transmembrane helix</keyword>
<evidence type="ECO:0000256" key="4">
    <source>
        <dbReference type="ARBA" id="ARBA00022989"/>
    </source>
</evidence>
<feature type="transmembrane region" description="Helical" evidence="6">
    <location>
        <begin position="43"/>
        <end position="62"/>
    </location>
</feature>
<organism evidence="7 8">
    <name type="scientific">Rhodobacter aestuarii</name>
    <dbReference type="NCBI Taxonomy" id="453582"/>
    <lineage>
        <taxon>Bacteria</taxon>
        <taxon>Pseudomonadati</taxon>
        <taxon>Pseudomonadota</taxon>
        <taxon>Alphaproteobacteria</taxon>
        <taxon>Rhodobacterales</taxon>
        <taxon>Rhodobacter group</taxon>
        <taxon>Rhodobacter</taxon>
    </lineage>
</organism>
<dbReference type="PIRSF" id="PIRSF005859">
    <property type="entry name" value="PBR"/>
    <property type="match status" value="1"/>
</dbReference>
<name>A0A1N7MK56_9RHOB</name>
<comment type="subcellular location">
    <subcellularLocation>
        <location evidence="1">Membrane</location>
        <topology evidence="1">Multi-pass membrane protein</topology>
    </subcellularLocation>
</comment>
<keyword evidence="8" id="KW-1185">Reference proteome</keyword>
<accession>A0A1N7MK56</accession>
<evidence type="ECO:0000256" key="3">
    <source>
        <dbReference type="ARBA" id="ARBA00022692"/>
    </source>
</evidence>
<feature type="transmembrane region" description="Helical" evidence="6">
    <location>
        <begin position="100"/>
        <end position="121"/>
    </location>
</feature>
<keyword evidence="3 6" id="KW-0812">Transmembrane</keyword>
<dbReference type="InterPro" id="IPR038330">
    <property type="entry name" value="TspO/MBR-related_sf"/>
</dbReference>
<comment type="similarity">
    <text evidence="2">Belongs to the TspO/BZRP family.</text>
</comment>
<dbReference type="STRING" id="453582.SAMN05421580_10618"/>
<gene>
    <name evidence="7" type="ORF">SAMN05421580_10618</name>
</gene>
<reference evidence="8" key="1">
    <citation type="submission" date="2017-01" db="EMBL/GenBank/DDBJ databases">
        <authorList>
            <person name="Varghese N."/>
            <person name="Submissions S."/>
        </authorList>
    </citation>
    <scope>NUCLEOTIDE SEQUENCE [LARGE SCALE GENOMIC DNA]</scope>
    <source>
        <strain evidence="8">DSM 19945</strain>
    </source>
</reference>
<evidence type="ECO:0000313" key="8">
    <source>
        <dbReference type="Proteomes" id="UP000186221"/>
    </source>
</evidence>
<dbReference type="GO" id="GO:0033013">
    <property type="term" value="P:tetrapyrrole metabolic process"/>
    <property type="evidence" value="ECO:0007669"/>
    <property type="project" value="UniProtKB-ARBA"/>
</dbReference>
<feature type="transmembrane region" description="Helical" evidence="6">
    <location>
        <begin position="128"/>
        <end position="149"/>
    </location>
</feature>
<feature type="transmembrane region" description="Helical" evidence="6">
    <location>
        <begin position="74"/>
        <end position="94"/>
    </location>
</feature>
<evidence type="ECO:0000256" key="5">
    <source>
        <dbReference type="ARBA" id="ARBA00023136"/>
    </source>
</evidence>
<dbReference type="NCBIfam" id="NF047825">
    <property type="entry name" value="T-richsensTspOAlph"/>
    <property type="match status" value="1"/>
</dbReference>
<dbReference type="InterPro" id="IPR004307">
    <property type="entry name" value="TspO_MBR"/>
</dbReference>
<dbReference type="AlphaFoldDB" id="A0A1N7MK56"/>
<dbReference type="Proteomes" id="UP000186221">
    <property type="component" value="Unassembled WGS sequence"/>
</dbReference>
<dbReference type="PANTHER" id="PTHR10057">
    <property type="entry name" value="PERIPHERAL-TYPE BENZODIAZEPINE RECEPTOR"/>
    <property type="match status" value="1"/>
</dbReference>
<dbReference type="EMBL" id="FTOG01000006">
    <property type="protein sequence ID" value="SIS86526.1"/>
    <property type="molecule type" value="Genomic_DNA"/>
</dbReference>
<evidence type="ECO:0000313" key="7">
    <source>
        <dbReference type="EMBL" id="SIS86526.1"/>
    </source>
</evidence>
<keyword evidence="5 6" id="KW-0472">Membrane</keyword>
<dbReference type="PANTHER" id="PTHR10057:SF0">
    <property type="entry name" value="TRANSLOCATOR PROTEIN"/>
    <property type="match status" value="1"/>
</dbReference>
<dbReference type="CDD" id="cd15904">
    <property type="entry name" value="TSPO_MBR"/>
    <property type="match status" value="1"/>
</dbReference>
<dbReference type="GO" id="GO:0016020">
    <property type="term" value="C:membrane"/>
    <property type="evidence" value="ECO:0007669"/>
    <property type="project" value="UniProtKB-SubCell"/>
</dbReference>
<evidence type="ECO:0000256" key="2">
    <source>
        <dbReference type="ARBA" id="ARBA00007524"/>
    </source>
</evidence>
<proteinExistence type="inferred from homology"/>
<evidence type="ECO:0000256" key="6">
    <source>
        <dbReference type="SAM" id="Phobius"/>
    </source>
</evidence>
<dbReference type="FunFam" id="1.20.1260.100:FF:000001">
    <property type="entry name" value="translocator protein 2"/>
    <property type="match status" value="1"/>
</dbReference>
<protein>
    <submittedName>
        <fullName evidence="7">TspO and MBR related proteins</fullName>
    </submittedName>
</protein>